<keyword evidence="5 14" id="KW-0378">Hydrolase</keyword>
<dbReference type="GO" id="GO:0006302">
    <property type="term" value="P:double-strand break repair"/>
    <property type="evidence" value="ECO:0007669"/>
    <property type="project" value="InterPro"/>
</dbReference>
<evidence type="ECO:0000256" key="8">
    <source>
        <dbReference type="ARBA" id="ARBA00022840"/>
    </source>
</evidence>
<dbReference type="GO" id="GO:0005524">
    <property type="term" value="F:ATP binding"/>
    <property type="evidence" value="ECO:0007669"/>
    <property type="project" value="UniProtKB-KW"/>
</dbReference>
<feature type="domain" description="Helicase ATP-binding" evidence="13">
    <location>
        <begin position="234"/>
        <end position="403"/>
    </location>
</feature>
<evidence type="ECO:0000313" key="14">
    <source>
        <dbReference type="EMBL" id="OIQ89078.1"/>
    </source>
</evidence>
<dbReference type="Gene3D" id="3.40.1440.60">
    <property type="entry name" value="PriA, 3(prime) DNA-binding domain"/>
    <property type="match status" value="1"/>
</dbReference>
<evidence type="ECO:0000256" key="9">
    <source>
        <dbReference type="ARBA" id="ARBA00023125"/>
    </source>
</evidence>
<dbReference type="GO" id="GO:0006270">
    <property type="term" value="P:DNA replication initiation"/>
    <property type="evidence" value="ECO:0007669"/>
    <property type="project" value="TreeGrafter"/>
</dbReference>
<dbReference type="GO" id="GO:1990077">
    <property type="term" value="C:primosome complex"/>
    <property type="evidence" value="ECO:0007669"/>
    <property type="project" value="UniProtKB-KW"/>
</dbReference>
<evidence type="ECO:0000256" key="7">
    <source>
        <dbReference type="ARBA" id="ARBA00022833"/>
    </source>
</evidence>
<dbReference type="PANTHER" id="PTHR30580:SF0">
    <property type="entry name" value="PRIMOSOMAL PROTEIN N"/>
    <property type="match status" value="1"/>
</dbReference>
<gene>
    <name evidence="14" type="primary">priA_9</name>
    <name evidence="14" type="ORF">GALL_290230</name>
</gene>
<dbReference type="PROSITE" id="PS51192">
    <property type="entry name" value="HELICASE_ATP_BIND_1"/>
    <property type="match status" value="1"/>
</dbReference>
<dbReference type="Gene3D" id="3.40.50.300">
    <property type="entry name" value="P-loop containing nucleotide triphosphate hydrolases"/>
    <property type="match status" value="2"/>
</dbReference>
<keyword evidence="3" id="KW-0479">Metal-binding</keyword>
<protein>
    <recommendedName>
        <fullName evidence="11">DNA 3'-5' helicase</fullName>
        <ecNumber evidence="11">5.6.2.4</ecNumber>
    </recommendedName>
</protein>
<keyword evidence="8" id="KW-0067">ATP-binding</keyword>
<dbReference type="EC" id="5.6.2.4" evidence="11"/>
<dbReference type="SMART" id="SM00487">
    <property type="entry name" value="DEXDc"/>
    <property type="match status" value="1"/>
</dbReference>
<dbReference type="PANTHER" id="PTHR30580">
    <property type="entry name" value="PRIMOSOMAL PROTEIN N"/>
    <property type="match status" value="1"/>
</dbReference>
<dbReference type="InterPro" id="IPR014001">
    <property type="entry name" value="Helicase_ATP-bd"/>
</dbReference>
<dbReference type="SUPFAM" id="SSF52540">
    <property type="entry name" value="P-loop containing nucleoside triphosphate hydrolases"/>
    <property type="match status" value="2"/>
</dbReference>
<dbReference type="InterPro" id="IPR040498">
    <property type="entry name" value="PriA_CRR"/>
</dbReference>
<sequence>MTLLRVAVDAPLWDALDYLHCAPLPPGSLVRAPLGRQTVCGVVLGAAREDSASAASALRPLDAVFDALPPLGSDWLDLLRFAAGYYQRPLGELMAAALPTWLRERGAAAVAKRVADWRQRQAGTTFRLTPAGREQMPRTLSSRHAALWRLADALGLQPARPADSSSAVDQGAAPRLSVQAARALHPKAAAQLRAWEAQGWVERVPEPCRAVEQPGAPVRAPVLQAAQQAAVEAVCAARGYAPFLLFGVTGSGKTEVYLHLAQHALARNPQAQVLVLTPEINLTPQLVRRFAARFPDAMLAVLHSGLAEAERFDHWLAAHSGRARIVLGTRLAALASLPNLALIVVDEEHDASYKQQEGARYSARDLAVWRARQRDIPVVLGSATPSLESWRAAQRGRYRLLELPARASGSMPEVRLLHAGQDPLLRAGGLIGQALHEAIAARLARGEQSLLFLNRRGYAPVIRCPDCGWLSDCPHCDAHLVYHRTDRSLRCHHCGHRAAIPRACPECGSLDLQPLGRGTQRAEEALTELFPQARIARIDADTARRKGAAQSGFAQMHAGEVDILVGTQMITKGHDFQRVTLVAALNPDAGLFTHDLRAPERLFAQLMQAAGRAGRADAAEGGTAPAMLVQTAYPEHMLYRAPGAHDYPGFAAQELTERRCAGMPPFSFQALLRAEHKKPEVLEAFLAQAAELAAQPAREAGLMVYPPVPASLARLAGMHRQHILVEGADRAALQGFLAQWRSSLLQAKARARWAIDVDPTEF</sequence>
<dbReference type="CDD" id="cd17929">
    <property type="entry name" value="DEXHc_priA"/>
    <property type="match status" value="1"/>
</dbReference>
<dbReference type="Pfam" id="PF17764">
    <property type="entry name" value="PriA_3primeBD"/>
    <property type="match status" value="1"/>
</dbReference>
<dbReference type="GO" id="GO:0003677">
    <property type="term" value="F:DNA binding"/>
    <property type="evidence" value="ECO:0007669"/>
    <property type="project" value="UniProtKB-KW"/>
</dbReference>
<dbReference type="InterPro" id="IPR011545">
    <property type="entry name" value="DEAD/DEAH_box_helicase_dom"/>
</dbReference>
<keyword evidence="7" id="KW-0862">Zinc</keyword>
<dbReference type="GO" id="GO:0006269">
    <property type="term" value="P:DNA replication, synthesis of primer"/>
    <property type="evidence" value="ECO:0007669"/>
    <property type="project" value="UniProtKB-KW"/>
</dbReference>
<dbReference type="InterPro" id="IPR041236">
    <property type="entry name" value="PriA_C"/>
</dbReference>
<keyword evidence="4" id="KW-0547">Nucleotide-binding</keyword>
<evidence type="ECO:0000256" key="4">
    <source>
        <dbReference type="ARBA" id="ARBA00022741"/>
    </source>
</evidence>
<dbReference type="Pfam" id="PF18319">
    <property type="entry name" value="Zn_ribbon_PriA"/>
    <property type="match status" value="1"/>
</dbReference>
<dbReference type="InterPro" id="IPR005259">
    <property type="entry name" value="PriA"/>
</dbReference>
<dbReference type="EMBL" id="MLJW01000345">
    <property type="protein sequence ID" value="OIQ89078.1"/>
    <property type="molecule type" value="Genomic_DNA"/>
</dbReference>
<keyword evidence="2" id="KW-0235">DNA replication</keyword>
<evidence type="ECO:0000256" key="5">
    <source>
        <dbReference type="ARBA" id="ARBA00022801"/>
    </source>
</evidence>
<evidence type="ECO:0000256" key="11">
    <source>
        <dbReference type="ARBA" id="ARBA00034808"/>
    </source>
</evidence>
<keyword evidence="10" id="KW-0413">Isomerase</keyword>
<keyword evidence="6" id="KW-0347">Helicase</keyword>
<evidence type="ECO:0000259" key="13">
    <source>
        <dbReference type="PROSITE" id="PS51192"/>
    </source>
</evidence>
<dbReference type="AlphaFoldDB" id="A0A1J5QZC9"/>
<evidence type="ECO:0000256" key="3">
    <source>
        <dbReference type="ARBA" id="ARBA00022723"/>
    </source>
</evidence>
<organism evidence="14">
    <name type="scientific">mine drainage metagenome</name>
    <dbReference type="NCBI Taxonomy" id="410659"/>
    <lineage>
        <taxon>unclassified sequences</taxon>
        <taxon>metagenomes</taxon>
        <taxon>ecological metagenomes</taxon>
    </lineage>
</organism>
<proteinExistence type="inferred from homology"/>
<dbReference type="Pfam" id="PF00271">
    <property type="entry name" value="Helicase_C"/>
    <property type="match status" value="1"/>
</dbReference>
<keyword evidence="1" id="KW-0639">Primosome</keyword>
<dbReference type="NCBIfam" id="TIGR00595">
    <property type="entry name" value="priA"/>
    <property type="match status" value="1"/>
</dbReference>
<dbReference type="SMART" id="SM00490">
    <property type="entry name" value="HELICc"/>
    <property type="match status" value="1"/>
</dbReference>
<dbReference type="Pfam" id="PF00270">
    <property type="entry name" value="DEAD"/>
    <property type="match status" value="1"/>
</dbReference>
<dbReference type="InterPro" id="IPR027417">
    <property type="entry name" value="P-loop_NTPase"/>
</dbReference>
<keyword evidence="9" id="KW-0238">DNA-binding</keyword>
<accession>A0A1J5QZC9</accession>
<dbReference type="InterPro" id="IPR001650">
    <property type="entry name" value="Helicase_C-like"/>
</dbReference>
<evidence type="ECO:0000256" key="12">
    <source>
        <dbReference type="ARBA" id="ARBA00048988"/>
    </source>
</evidence>
<evidence type="ECO:0000256" key="1">
    <source>
        <dbReference type="ARBA" id="ARBA00022515"/>
    </source>
</evidence>
<dbReference type="GO" id="GO:0006310">
    <property type="term" value="P:DNA recombination"/>
    <property type="evidence" value="ECO:0007669"/>
    <property type="project" value="InterPro"/>
</dbReference>
<comment type="catalytic activity">
    <reaction evidence="12">
        <text>ATP + H2O = ADP + phosphate + H(+)</text>
        <dbReference type="Rhea" id="RHEA:13065"/>
        <dbReference type="ChEBI" id="CHEBI:15377"/>
        <dbReference type="ChEBI" id="CHEBI:15378"/>
        <dbReference type="ChEBI" id="CHEBI:30616"/>
        <dbReference type="ChEBI" id="CHEBI:43474"/>
        <dbReference type="ChEBI" id="CHEBI:456216"/>
        <dbReference type="EC" id="5.6.2.4"/>
    </reaction>
</comment>
<dbReference type="InterPro" id="IPR041222">
    <property type="entry name" value="PriA_3primeBD"/>
</dbReference>
<evidence type="ECO:0000256" key="2">
    <source>
        <dbReference type="ARBA" id="ARBA00022705"/>
    </source>
</evidence>
<evidence type="ECO:0000256" key="6">
    <source>
        <dbReference type="ARBA" id="ARBA00022806"/>
    </source>
</evidence>
<dbReference type="NCBIfam" id="NF004067">
    <property type="entry name" value="PRK05580.1-4"/>
    <property type="match status" value="1"/>
</dbReference>
<evidence type="ECO:0000256" key="10">
    <source>
        <dbReference type="ARBA" id="ARBA00023235"/>
    </source>
</evidence>
<dbReference type="GO" id="GO:0046872">
    <property type="term" value="F:metal ion binding"/>
    <property type="evidence" value="ECO:0007669"/>
    <property type="project" value="UniProtKB-KW"/>
</dbReference>
<comment type="caution">
    <text evidence="14">The sequence shown here is derived from an EMBL/GenBank/DDBJ whole genome shotgun (WGS) entry which is preliminary data.</text>
</comment>
<dbReference type="HAMAP" id="MF_00983">
    <property type="entry name" value="PriA"/>
    <property type="match status" value="1"/>
</dbReference>
<reference evidence="14" key="1">
    <citation type="submission" date="2016-10" db="EMBL/GenBank/DDBJ databases">
        <title>Sequence of Gallionella enrichment culture.</title>
        <authorList>
            <person name="Poehlein A."/>
            <person name="Muehling M."/>
            <person name="Daniel R."/>
        </authorList>
    </citation>
    <scope>NUCLEOTIDE SEQUENCE</scope>
</reference>
<dbReference type="Pfam" id="PF18074">
    <property type="entry name" value="PriA_C"/>
    <property type="match status" value="1"/>
</dbReference>
<name>A0A1J5QZC9_9ZZZZ</name>
<dbReference type="GO" id="GO:0016887">
    <property type="term" value="F:ATP hydrolysis activity"/>
    <property type="evidence" value="ECO:0007669"/>
    <property type="project" value="RHEA"/>
</dbReference>
<dbReference type="GO" id="GO:0043138">
    <property type="term" value="F:3'-5' DNA helicase activity"/>
    <property type="evidence" value="ECO:0007669"/>
    <property type="project" value="UniProtKB-EC"/>
</dbReference>
<dbReference type="FunFam" id="3.40.50.300:FF:000489">
    <property type="entry name" value="Primosome assembly protein PriA"/>
    <property type="match status" value="1"/>
</dbReference>
<dbReference type="InterPro" id="IPR042115">
    <property type="entry name" value="PriA_3primeBD_sf"/>
</dbReference>